<evidence type="ECO:0000256" key="1">
    <source>
        <dbReference type="ARBA" id="ARBA00022574"/>
    </source>
</evidence>
<sequence length="211" mass="22662">MPYALAFSADCRQVAAVGYDHDHDRYIMLFDAGTGDLQKIITGNSDAPIAMAYSPVDMQLVAGYYDGTIRLWDPTTGDLQKILVGHTDRVWNVAFSPDGTRVVSACHKAVNFWDAATGDLQGTSTYPYARTVAFSPDGKQAAACFNYHMIIWDAAGKVQKAIACQSAGIVTSMAFSPNGKEIVTGSDDTTIRRWGITLGDTENVVGHSGGL</sequence>
<feature type="repeat" description="WD" evidence="3">
    <location>
        <begin position="83"/>
        <end position="123"/>
    </location>
</feature>
<dbReference type="EMBL" id="JBFXLT010000073">
    <property type="protein sequence ID" value="KAL2810359.1"/>
    <property type="molecule type" value="Genomic_DNA"/>
</dbReference>
<dbReference type="SUPFAM" id="SSF50978">
    <property type="entry name" value="WD40 repeat-like"/>
    <property type="match status" value="1"/>
</dbReference>
<comment type="caution">
    <text evidence="4">The sequence shown here is derived from an EMBL/GenBank/DDBJ whole genome shotgun (WGS) entry which is preliminary data.</text>
</comment>
<dbReference type="SMART" id="SM00320">
    <property type="entry name" value="WD40"/>
    <property type="match status" value="4"/>
</dbReference>
<keyword evidence="1 3" id="KW-0853">WD repeat</keyword>
<dbReference type="InterPro" id="IPR015943">
    <property type="entry name" value="WD40/YVTN_repeat-like_dom_sf"/>
</dbReference>
<evidence type="ECO:0000313" key="5">
    <source>
        <dbReference type="Proteomes" id="UP001610334"/>
    </source>
</evidence>
<evidence type="ECO:0000256" key="2">
    <source>
        <dbReference type="ARBA" id="ARBA00022737"/>
    </source>
</evidence>
<keyword evidence="2" id="KW-0677">Repeat</keyword>
<evidence type="ECO:0000313" key="4">
    <source>
        <dbReference type="EMBL" id="KAL2810359.1"/>
    </source>
</evidence>
<gene>
    <name evidence="4" type="ORF">BJX63DRAFT_321524</name>
</gene>
<proteinExistence type="predicted"/>
<dbReference type="PROSITE" id="PS50294">
    <property type="entry name" value="WD_REPEATS_REGION"/>
    <property type="match status" value="2"/>
</dbReference>
<organism evidence="4 5">
    <name type="scientific">Aspergillus granulosus</name>
    <dbReference type="NCBI Taxonomy" id="176169"/>
    <lineage>
        <taxon>Eukaryota</taxon>
        <taxon>Fungi</taxon>
        <taxon>Dikarya</taxon>
        <taxon>Ascomycota</taxon>
        <taxon>Pezizomycotina</taxon>
        <taxon>Eurotiomycetes</taxon>
        <taxon>Eurotiomycetidae</taxon>
        <taxon>Eurotiales</taxon>
        <taxon>Aspergillaceae</taxon>
        <taxon>Aspergillus</taxon>
        <taxon>Aspergillus subgen. Nidulantes</taxon>
    </lineage>
</organism>
<dbReference type="InterPro" id="IPR001680">
    <property type="entry name" value="WD40_rpt"/>
</dbReference>
<evidence type="ECO:0000256" key="3">
    <source>
        <dbReference type="PROSITE-ProRule" id="PRU00221"/>
    </source>
</evidence>
<dbReference type="Pfam" id="PF00400">
    <property type="entry name" value="WD40"/>
    <property type="match status" value="3"/>
</dbReference>
<dbReference type="InterPro" id="IPR036322">
    <property type="entry name" value="WD40_repeat_dom_sf"/>
</dbReference>
<dbReference type="PROSITE" id="PS50082">
    <property type="entry name" value="WD_REPEATS_2"/>
    <property type="match status" value="3"/>
</dbReference>
<dbReference type="Gene3D" id="2.130.10.10">
    <property type="entry name" value="YVTN repeat-like/Quinoprotein amine dehydrogenase"/>
    <property type="match status" value="2"/>
</dbReference>
<reference evidence="4 5" key="1">
    <citation type="submission" date="2024-07" db="EMBL/GenBank/DDBJ databases">
        <title>Section-level genome sequencing and comparative genomics of Aspergillus sections Usti and Cavernicolus.</title>
        <authorList>
            <consortium name="Lawrence Berkeley National Laboratory"/>
            <person name="Nybo J.L."/>
            <person name="Vesth T.C."/>
            <person name="Theobald S."/>
            <person name="Frisvad J.C."/>
            <person name="Larsen T.O."/>
            <person name="Kjaerboelling I."/>
            <person name="Rothschild-Mancinelli K."/>
            <person name="Lyhne E.K."/>
            <person name="Kogle M.E."/>
            <person name="Barry K."/>
            <person name="Clum A."/>
            <person name="Na H."/>
            <person name="Ledsgaard L."/>
            <person name="Lin J."/>
            <person name="Lipzen A."/>
            <person name="Kuo A."/>
            <person name="Riley R."/>
            <person name="Mondo S."/>
            <person name="Labutti K."/>
            <person name="Haridas S."/>
            <person name="Pangalinan J."/>
            <person name="Salamov A.A."/>
            <person name="Simmons B.A."/>
            <person name="Magnuson J.K."/>
            <person name="Chen J."/>
            <person name="Drula E."/>
            <person name="Henrissat B."/>
            <person name="Wiebenga A."/>
            <person name="Lubbers R.J."/>
            <person name="Gomes A.C."/>
            <person name="Makela M.R."/>
            <person name="Stajich J."/>
            <person name="Grigoriev I.V."/>
            <person name="Mortensen U.H."/>
            <person name="De Vries R.P."/>
            <person name="Baker S.E."/>
            <person name="Andersen M.R."/>
        </authorList>
    </citation>
    <scope>NUCLEOTIDE SEQUENCE [LARGE SCALE GENOMIC DNA]</scope>
    <source>
        <strain evidence="4 5">CBS 588.65</strain>
    </source>
</reference>
<dbReference type="PANTHER" id="PTHR19848">
    <property type="entry name" value="WD40 REPEAT PROTEIN"/>
    <property type="match status" value="1"/>
</dbReference>
<name>A0ABR4H537_9EURO</name>
<protein>
    <submittedName>
        <fullName evidence="4">WD40-repeat-containing domain protein</fullName>
    </submittedName>
</protein>
<dbReference type="PANTHER" id="PTHR19848:SF8">
    <property type="entry name" value="F-BOX AND WD REPEAT DOMAIN CONTAINING 7"/>
    <property type="match status" value="1"/>
</dbReference>
<feature type="repeat" description="WD" evidence="3">
    <location>
        <begin position="41"/>
        <end position="82"/>
    </location>
</feature>
<accession>A0ABR4H537</accession>
<feature type="repeat" description="WD" evidence="3">
    <location>
        <begin position="170"/>
        <end position="204"/>
    </location>
</feature>
<dbReference type="Proteomes" id="UP001610334">
    <property type="component" value="Unassembled WGS sequence"/>
</dbReference>
<keyword evidence="5" id="KW-1185">Reference proteome</keyword>